<feature type="transmembrane region" description="Helical" evidence="7">
    <location>
        <begin position="221"/>
        <end position="244"/>
    </location>
</feature>
<feature type="transmembrane region" description="Helical" evidence="7">
    <location>
        <begin position="66"/>
        <end position="90"/>
    </location>
</feature>
<feature type="region of interest" description="Disordered" evidence="6">
    <location>
        <begin position="371"/>
        <end position="390"/>
    </location>
</feature>
<evidence type="ECO:0000313" key="10">
    <source>
        <dbReference type="Proteomes" id="UP000754883"/>
    </source>
</evidence>
<name>A0A9N9UYI5_9HYPO</name>
<evidence type="ECO:0000256" key="6">
    <source>
        <dbReference type="SAM" id="MobiDB-lite"/>
    </source>
</evidence>
<feature type="transmembrane region" description="Helical" evidence="7">
    <location>
        <begin position="119"/>
        <end position="137"/>
    </location>
</feature>
<comment type="subcellular location">
    <subcellularLocation>
        <location evidence="1">Membrane</location>
        <topology evidence="1">Multi-pass membrane protein</topology>
    </subcellularLocation>
</comment>
<keyword evidence="2 7" id="KW-0812">Transmembrane</keyword>
<proteinExistence type="inferred from homology"/>
<gene>
    <name evidence="9" type="ORF">CBYS24578_00009913</name>
</gene>
<feature type="transmembrane region" description="Helical" evidence="7">
    <location>
        <begin position="188"/>
        <end position="209"/>
    </location>
</feature>
<dbReference type="InterPro" id="IPR052337">
    <property type="entry name" value="SAT4-like"/>
</dbReference>
<evidence type="ECO:0000256" key="2">
    <source>
        <dbReference type="ARBA" id="ARBA00022692"/>
    </source>
</evidence>
<evidence type="ECO:0000256" key="4">
    <source>
        <dbReference type="ARBA" id="ARBA00023136"/>
    </source>
</evidence>
<evidence type="ECO:0000256" key="3">
    <source>
        <dbReference type="ARBA" id="ARBA00022989"/>
    </source>
</evidence>
<dbReference type="Proteomes" id="UP000754883">
    <property type="component" value="Unassembled WGS sequence"/>
</dbReference>
<dbReference type="EMBL" id="CABFNO020001565">
    <property type="protein sequence ID" value="CAH0003996.1"/>
    <property type="molecule type" value="Genomic_DNA"/>
</dbReference>
<organism evidence="9 10">
    <name type="scientific">Clonostachys byssicola</name>
    <dbReference type="NCBI Taxonomy" id="160290"/>
    <lineage>
        <taxon>Eukaryota</taxon>
        <taxon>Fungi</taxon>
        <taxon>Dikarya</taxon>
        <taxon>Ascomycota</taxon>
        <taxon>Pezizomycotina</taxon>
        <taxon>Sordariomycetes</taxon>
        <taxon>Hypocreomycetidae</taxon>
        <taxon>Hypocreales</taxon>
        <taxon>Bionectriaceae</taxon>
        <taxon>Clonostachys</taxon>
    </lineage>
</organism>
<feature type="domain" description="Rhodopsin" evidence="8">
    <location>
        <begin position="50"/>
        <end position="285"/>
    </location>
</feature>
<dbReference type="PANTHER" id="PTHR33048:SF124">
    <property type="entry name" value="INTEGRAL MEMBRANE PROTEIN"/>
    <property type="match status" value="1"/>
</dbReference>
<dbReference type="PANTHER" id="PTHR33048">
    <property type="entry name" value="PTH11-LIKE INTEGRAL MEMBRANE PROTEIN (AFU_ORTHOLOGUE AFUA_5G11245)"/>
    <property type="match status" value="1"/>
</dbReference>
<keyword evidence="3 7" id="KW-1133">Transmembrane helix</keyword>
<protein>
    <recommendedName>
        <fullName evidence="8">Rhodopsin domain-containing protein</fullName>
    </recommendedName>
</protein>
<dbReference type="GO" id="GO:0016020">
    <property type="term" value="C:membrane"/>
    <property type="evidence" value="ECO:0007669"/>
    <property type="project" value="UniProtKB-SubCell"/>
</dbReference>
<dbReference type="Pfam" id="PF20684">
    <property type="entry name" value="Fung_rhodopsin"/>
    <property type="match status" value="1"/>
</dbReference>
<feature type="transmembrane region" description="Helical" evidence="7">
    <location>
        <begin position="144"/>
        <end position="168"/>
    </location>
</feature>
<evidence type="ECO:0000256" key="1">
    <source>
        <dbReference type="ARBA" id="ARBA00004141"/>
    </source>
</evidence>
<evidence type="ECO:0000256" key="5">
    <source>
        <dbReference type="ARBA" id="ARBA00038359"/>
    </source>
</evidence>
<dbReference type="AlphaFoldDB" id="A0A9N9UYI5"/>
<evidence type="ECO:0000256" key="7">
    <source>
        <dbReference type="SAM" id="Phobius"/>
    </source>
</evidence>
<evidence type="ECO:0000259" key="8">
    <source>
        <dbReference type="Pfam" id="PF20684"/>
    </source>
</evidence>
<comment type="similarity">
    <text evidence="5">Belongs to the SAT4 family.</text>
</comment>
<dbReference type="OrthoDB" id="5401779at2759"/>
<comment type="caution">
    <text evidence="9">The sequence shown here is derived from an EMBL/GenBank/DDBJ whole genome shotgun (WGS) entry which is preliminary data.</text>
</comment>
<accession>A0A9N9UYI5</accession>
<sequence>MSTLEELAMKPAMPAPDGQETDFNQHTEYPNILLGSFVVSYFLATLFLALRLYTTSAIVRRFDLDDGLIILAWGLSGAYCIIMCLCGQLFEGDYQARIMSKISPHNAHQLDSKLLGPSMMTYSWSVSIAKLAMLALYHRINTDLIYRIAIYATTLSIFGYQIAFTYLFTGPCEPANSGAGECLNKGAIAQVILNIAFDIIVILIPIPTIMSLKMPRKQRGLVIMILGLGSGAAVVSAVKVWWVMKMIDSPDMTYTQGQATILTIWEANVSIWCNNLVRLKPFIRRNMPRLYALIDSTGKYGNNYGGNSRSAAAATASSGLRPWEKGRKDASNCELSAIRKGGIPLGSSTDLTNGNPEWITVTTDYTVDVEDGKANSTNGTEAQSKSFISR</sequence>
<reference evidence="9" key="1">
    <citation type="submission" date="2021-10" db="EMBL/GenBank/DDBJ databases">
        <authorList>
            <person name="Piombo E."/>
        </authorList>
    </citation>
    <scope>NUCLEOTIDE SEQUENCE</scope>
</reference>
<keyword evidence="10" id="KW-1185">Reference proteome</keyword>
<dbReference type="InterPro" id="IPR049326">
    <property type="entry name" value="Rhodopsin_dom_fungi"/>
</dbReference>
<feature type="compositionally biased region" description="Polar residues" evidence="6">
    <location>
        <begin position="374"/>
        <end position="390"/>
    </location>
</feature>
<keyword evidence="4 7" id="KW-0472">Membrane</keyword>
<evidence type="ECO:0000313" key="9">
    <source>
        <dbReference type="EMBL" id="CAH0003996.1"/>
    </source>
</evidence>
<feature type="transmembrane region" description="Helical" evidence="7">
    <location>
        <begin position="32"/>
        <end position="54"/>
    </location>
</feature>